<dbReference type="InterPro" id="IPR010996">
    <property type="entry name" value="HHH_MUS81"/>
</dbReference>
<dbReference type="EMBL" id="GL876967">
    <property type="protein sequence ID" value="KLU84060.1"/>
    <property type="molecule type" value="Genomic_DNA"/>
</dbReference>
<name>A0A0C4DT48_MAGP6</name>
<dbReference type="FunFam" id="1.10.150.110:FF:000005">
    <property type="entry name" value="DNA polymerase POL4"/>
    <property type="match status" value="1"/>
</dbReference>
<reference evidence="17" key="2">
    <citation type="submission" date="2010-05" db="EMBL/GenBank/DDBJ databases">
        <title>The genome sequence of Magnaporthe poae strain ATCC 64411.</title>
        <authorList>
            <person name="Ma L.-J."/>
            <person name="Dead R."/>
            <person name="Young S."/>
            <person name="Zeng Q."/>
            <person name="Koehrsen M."/>
            <person name="Alvarado L."/>
            <person name="Berlin A."/>
            <person name="Chapman S.B."/>
            <person name="Chen Z."/>
            <person name="Freedman E."/>
            <person name="Gellesch M."/>
            <person name="Goldberg J."/>
            <person name="Griggs A."/>
            <person name="Gujja S."/>
            <person name="Heilman E.R."/>
            <person name="Heiman D."/>
            <person name="Hepburn T."/>
            <person name="Howarth C."/>
            <person name="Jen D."/>
            <person name="Larson L."/>
            <person name="Mehta T."/>
            <person name="Neiman D."/>
            <person name="Pearson M."/>
            <person name="Roberts A."/>
            <person name="Saif S."/>
            <person name="Shea T."/>
            <person name="Shenoy N."/>
            <person name="Sisk P."/>
            <person name="Stolte C."/>
            <person name="Sykes S."/>
            <person name="Walk T."/>
            <person name="White J."/>
            <person name="Yandava C."/>
            <person name="Haas B."/>
            <person name="Nusbaum C."/>
            <person name="Birren B."/>
        </authorList>
    </citation>
    <scope>NUCLEOTIDE SEQUENCE [LARGE SCALE GENOMIC DNA]</scope>
    <source>
        <strain evidence="17">ATCC 64411 / 73-15</strain>
    </source>
</reference>
<gene>
    <name evidence="15" type="ORF">MAPG_03105</name>
</gene>
<feature type="region of interest" description="Disordered" evidence="13">
    <location>
        <begin position="392"/>
        <end position="412"/>
    </location>
</feature>
<dbReference type="InterPro" id="IPR029398">
    <property type="entry name" value="PolB_thumb"/>
</dbReference>
<feature type="region of interest" description="Disordered" evidence="13">
    <location>
        <begin position="307"/>
        <end position="372"/>
    </location>
</feature>
<accession>A0A0C4DT48</accession>
<evidence type="ECO:0000256" key="12">
    <source>
        <dbReference type="PIRSR" id="PIRSR622312-50"/>
    </source>
</evidence>
<dbReference type="Gene3D" id="1.10.150.110">
    <property type="entry name" value="DNA polymerase beta, N-terminal domain-like"/>
    <property type="match status" value="1"/>
</dbReference>
<evidence type="ECO:0000313" key="17">
    <source>
        <dbReference type="Proteomes" id="UP000011715"/>
    </source>
</evidence>
<feature type="compositionally biased region" description="Acidic residues" evidence="13">
    <location>
        <begin position="37"/>
        <end position="48"/>
    </location>
</feature>
<dbReference type="InterPro" id="IPR027421">
    <property type="entry name" value="DNA_pol_lamdba_lyase_dom_sf"/>
</dbReference>
<dbReference type="FunFam" id="1.10.150.20:FF:000010">
    <property type="entry name" value="DNA polymerase lambda"/>
    <property type="match status" value="1"/>
</dbReference>
<evidence type="ECO:0000313" key="16">
    <source>
        <dbReference type="EnsemblFungi" id="MAPG_03105T0"/>
    </source>
</evidence>
<feature type="compositionally biased region" description="Basic and acidic residues" evidence="13">
    <location>
        <begin position="439"/>
        <end position="454"/>
    </location>
</feature>
<dbReference type="InterPro" id="IPR043519">
    <property type="entry name" value="NT_sf"/>
</dbReference>
<protein>
    <recommendedName>
        <fullName evidence="3">DNA-directed DNA polymerase</fullName>
        <ecNumber evidence="3">2.7.7.7</ecNumber>
    </recommendedName>
</protein>
<keyword evidence="10" id="KW-0539">Nucleus</keyword>
<dbReference type="Gene3D" id="1.10.150.20">
    <property type="entry name" value="5' to 3' exonuclease, C-terminal subdomain"/>
    <property type="match status" value="1"/>
</dbReference>
<dbReference type="Gene3D" id="3.40.50.10190">
    <property type="entry name" value="BRCT domain"/>
    <property type="match status" value="1"/>
</dbReference>
<feature type="region of interest" description="Disordered" evidence="13">
    <location>
        <begin position="428"/>
        <end position="500"/>
    </location>
</feature>
<dbReference type="InterPro" id="IPR018944">
    <property type="entry name" value="DNA_pol_lambd_fingers_domain"/>
</dbReference>
<feature type="compositionally biased region" description="Low complexity" evidence="13">
    <location>
        <begin position="1"/>
        <end position="22"/>
    </location>
</feature>
<dbReference type="EMBL" id="ADBL01000760">
    <property type="status" value="NOT_ANNOTATED_CDS"/>
    <property type="molecule type" value="Genomic_DNA"/>
</dbReference>
<dbReference type="Gene3D" id="3.30.210.10">
    <property type="entry name" value="DNA polymerase, thumb domain"/>
    <property type="match status" value="1"/>
</dbReference>
<keyword evidence="17" id="KW-1185">Reference proteome</keyword>
<dbReference type="OMA" id="KWHGASA"/>
<organism evidence="16 17">
    <name type="scientific">Magnaporthiopsis poae (strain ATCC 64411 / 73-15)</name>
    <name type="common">Kentucky bluegrass fungus</name>
    <name type="synonym">Magnaporthe poae</name>
    <dbReference type="NCBI Taxonomy" id="644358"/>
    <lineage>
        <taxon>Eukaryota</taxon>
        <taxon>Fungi</taxon>
        <taxon>Dikarya</taxon>
        <taxon>Ascomycota</taxon>
        <taxon>Pezizomycotina</taxon>
        <taxon>Sordariomycetes</taxon>
        <taxon>Sordariomycetidae</taxon>
        <taxon>Magnaporthales</taxon>
        <taxon>Magnaporthaceae</taxon>
        <taxon>Magnaporthiopsis</taxon>
    </lineage>
</organism>
<reference evidence="16" key="5">
    <citation type="submission" date="2015-06" db="UniProtKB">
        <authorList>
            <consortium name="EnsemblFungi"/>
        </authorList>
    </citation>
    <scope>IDENTIFICATION</scope>
    <source>
        <strain evidence="16">ATCC 64411</strain>
    </source>
</reference>
<evidence type="ECO:0000256" key="6">
    <source>
        <dbReference type="ARBA" id="ARBA00022723"/>
    </source>
</evidence>
<evidence type="ECO:0000313" key="15">
    <source>
        <dbReference type="EMBL" id="KLU84060.1"/>
    </source>
</evidence>
<evidence type="ECO:0000256" key="5">
    <source>
        <dbReference type="ARBA" id="ARBA00022695"/>
    </source>
</evidence>
<dbReference type="Proteomes" id="UP000011715">
    <property type="component" value="Unassembled WGS sequence"/>
</dbReference>
<evidence type="ECO:0000256" key="9">
    <source>
        <dbReference type="ARBA" id="ARBA00023204"/>
    </source>
</evidence>
<reference evidence="16" key="4">
    <citation type="journal article" date="2015" name="G3 (Bethesda)">
        <title>Genome sequences of three phytopathogenic species of the Magnaporthaceae family of fungi.</title>
        <authorList>
            <person name="Okagaki L.H."/>
            <person name="Nunes C.C."/>
            <person name="Sailsbery J."/>
            <person name="Clay B."/>
            <person name="Brown D."/>
            <person name="John T."/>
            <person name="Oh Y."/>
            <person name="Young N."/>
            <person name="Fitzgerald M."/>
            <person name="Haas B.J."/>
            <person name="Zeng Q."/>
            <person name="Young S."/>
            <person name="Adiconis X."/>
            <person name="Fan L."/>
            <person name="Levin J.Z."/>
            <person name="Mitchell T.K."/>
            <person name="Okubara P.A."/>
            <person name="Farman M.L."/>
            <person name="Kohn L.M."/>
            <person name="Birren B."/>
            <person name="Ma L.-J."/>
            <person name="Dean R.A."/>
        </authorList>
    </citation>
    <scope>NUCLEOTIDE SEQUENCE</scope>
    <source>
        <strain evidence="16">ATCC 64411 / 73-15</strain>
    </source>
</reference>
<dbReference type="PRINTS" id="PR00870">
    <property type="entry name" value="DNAPOLXBETA"/>
</dbReference>
<dbReference type="EMBL" id="ADBL01000759">
    <property type="status" value="NOT_ANNOTATED_CDS"/>
    <property type="molecule type" value="Genomic_DNA"/>
</dbReference>
<feature type="domain" description="DNA-directed DNA polymerase X" evidence="14">
    <location>
        <begin position="502"/>
        <end position="794"/>
    </location>
</feature>
<evidence type="ECO:0000256" key="11">
    <source>
        <dbReference type="ARBA" id="ARBA00049244"/>
    </source>
</evidence>
<feature type="region of interest" description="Disordered" evidence="13">
    <location>
        <begin position="171"/>
        <end position="195"/>
    </location>
</feature>
<keyword evidence="8" id="KW-0239">DNA-directed DNA polymerase</keyword>
<comment type="catalytic activity">
    <reaction evidence="11">
        <text>DNA(n) + a 2'-deoxyribonucleoside 5'-triphosphate = DNA(n+1) + diphosphate</text>
        <dbReference type="Rhea" id="RHEA:22508"/>
        <dbReference type="Rhea" id="RHEA-COMP:17339"/>
        <dbReference type="Rhea" id="RHEA-COMP:17340"/>
        <dbReference type="ChEBI" id="CHEBI:33019"/>
        <dbReference type="ChEBI" id="CHEBI:61560"/>
        <dbReference type="ChEBI" id="CHEBI:173112"/>
        <dbReference type="EC" id="2.7.7.7"/>
    </reaction>
</comment>
<keyword evidence="6" id="KW-0479">Metal-binding</keyword>
<dbReference type="InterPro" id="IPR002054">
    <property type="entry name" value="DNA-dir_DNA_pol_X"/>
</dbReference>
<evidence type="ECO:0000256" key="13">
    <source>
        <dbReference type="SAM" id="MobiDB-lite"/>
    </source>
</evidence>
<dbReference type="InterPro" id="IPR036420">
    <property type="entry name" value="BRCT_dom_sf"/>
</dbReference>
<dbReference type="Pfam" id="PF14791">
    <property type="entry name" value="DNA_pol_B_thumb"/>
    <property type="match status" value="1"/>
</dbReference>
<dbReference type="InterPro" id="IPR002008">
    <property type="entry name" value="DNA_pol_X_beta-like"/>
</dbReference>
<evidence type="ECO:0000256" key="1">
    <source>
        <dbReference type="ARBA" id="ARBA00004123"/>
    </source>
</evidence>
<dbReference type="PANTHER" id="PTHR11276">
    <property type="entry name" value="DNA POLYMERASE TYPE-X FAMILY MEMBER"/>
    <property type="match status" value="1"/>
</dbReference>
<dbReference type="eggNOG" id="KOG2534">
    <property type="taxonomic scope" value="Eukaryota"/>
</dbReference>
<feature type="region of interest" description="Disordered" evidence="13">
    <location>
        <begin position="1"/>
        <end position="136"/>
    </location>
</feature>
<keyword evidence="4" id="KW-0808">Transferase</keyword>
<dbReference type="GO" id="GO:0005634">
    <property type="term" value="C:nucleus"/>
    <property type="evidence" value="ECO:0007669"/>
    <property type="project" value="UniProtKB-SubCell"/>
</dbReference>
<feature type="compositionally biased region" description="Basic and acidic residues" evidence="13">
    <location>
        <begin position="351"/>
        <end position="370"/>
    </location>
</feature>
<dbReference type="GO" id="GO:0046872">
    <property type="term" value="F:metal ion binding"/>
    <property type="evidence" value="ECO:0007669"/>
    <property type="project" value="UniProtKB-KW"/>
</dbReference>
<feature type="compositionally biased region" description="Low complexity" evidence="13">
    <location>
        <begin position="312"/>
        <end position="332"/>
    </location>
</feature>
<dbReference type="Gene3D" id="3.30.460.10">
    <property type="entry name" value="Beta Polymerase, domain 2"/>
    <property type="match status" value="1"/>
</dbReference>
<dbReference type="EnsemblFungi" id="MAPG_03105T0">
    <property type="protein sequence ID" value="MAPG_03105T0"/>
    <property type="gene ID" value="MAPG_03105"/>
</dbReference>
<keyword evidence="7" id="KW-0227">DNA damage</keyword>
<evidence type="ECO:0000256" key="3">
    <source>
        <dbReference type="ARBA" id="ARBA00012417"/>
    </source>
</evidence>
<dbReference type="SMART" id="SM00483">
    <property type="entry name" value="POLXc"/>
    <property type="match status" value="1"/>
</dbReference>
<dbReference type="OrthoDB" id="7848332at2759"/>
<evidence type="ECO:0000256" key="2">
    <source>
        <dbReference type="ARBA" id="ARBA00008323"/>
    </source>
</evidence>
<evidence type="ECO:0000259" key="14">
    <source>
        <dbReference type="SMART" id="SM00483"/>
    </source>
</evidence>
<evidence type="ECO:0000256" key="8">
    <source>
        <dbReference type="ARBA" id="ARBA00022932"/>
    </source>
</evidence>
<dbReference type="SUPFAM" id="SSF47802">
    <property type="entry name" value="DNA polymerase beta, N-terminal domain-like"/>
    <property type="match status" value="1"/>
</dbReference>
<dbReference type="VEuPathDB" id="FungiDB:MAPG_03105"/>
<dbReference type="InterPro" id="IPR037160">
    <property type="entry name" value="DNA_Pol_thumb_sf"/>
</dbReference>
<evidence type="ECO:0000256" key="4">
    <source>
        <dbReference type="ARBA" id="ARBA00022679"/>
    </source>
</evidence>
<dbReference type="InterPro" id="IPR022312">
    <property type="entry name" value="DNA_pol_X"/>
</dbReference>
<proteinExistence type="inferred from homology"/>
<feature type="compositionally biased region" description="Low complexity" evidence="13">
    <location>
        <begin position="80"/>
        <end position="91"/>
    </location>
</feature>
<dbReference type="AlphaFoldDB" id="A0A0C4DT48"/>
<feature type="active site" description="Nucleophile; Schiff-base intermediate with DNA; for 5'-dRP lyase activity" evidence="12">
    <location>
        <position position="564"/>
    </location>
</feature>
<keyword evidence="5" id="KW-0548">Nucleotidyltransferase</keyword>
<reference evidence="15" key="1">
    <citation type="submission" date="2010-05" db="EMBL/GenBank/DDBJ databases">
        <title>The Genome Sequence of Magnaporthe poae strain ATCC 64411.</title>
        <authorList>
            <consortium name="The Broad Institute Genome Sequencing Platform"/>
            <consortium name="Broad Institute Genome Sequencing Center for Infectious Disease"/>
            <person name="Ma L.-J."/>
            <person name="Dead R."/>
            <person name="Young S."/>
            <person name="Zeng Q."/>
            <person name="Koehrsen M."/>
            <person name="Alvarado L."/>
            <person name="Berlin A."/>
            <person name="Chapman S.B."/>
            <person name="Chen Z."/>
            <person name="Freedman E."/>
            <person name="Gellesch M."/>
            <person name="Goldberg J."/>
            <person name="Griggs A."/>
            <person name="Gujja S."/>
            <person name="Heilman E.R."/>
            <person name="Heiman D."/>
            <person name="Hepburn T."/>
            <person name="Howarth C."/>
            <person name="Jen D."/>
            <person name="Larson L."/>
            <person name="Mehta T."/>
            <person name="Neiman D."/>
            <person name="Pearson M."/>
            <person name="Roberts A."/>
            <person name="Saif S."/>
            <person name="Shea T."/>
            <person name="Shenoy N."/>
            <person name="Sisk P."/>
            <person name="Stolte C."/>
            <person name="Sykes S."/>
            <person name="Walk T."/>
            <person name="White J."/>
            <person name="Yandava C."/>
            <person name="Haas B."/>
            <person name="Nusbaum C."/>
            <person name="Birren B."/>
        </authorList>
    </citation>
    <scope>NUCLEOTIDE SEQUENCE</scope>
    <source>
        <strain evidence="15">ATCC 64411</strain>
    </source>
</reference>
<keyword evidence="9" id="KW-0234">DNA repair</keyword>
<evidence type="ECO:0000256" key="10">
    <source>
        <dbReference type="ARBA" id="ARBA00023242"/>
    </source>
</evidence>
<reference evidence="15" key="3">
    <citation type="submission" date="2011-03" db="EMBL/GenBank/DDBJ databases">
        <title>Annotation of Magnaporthe poae ATCC 64411.</title>
        <authorList>
            <person name="Ma L.-J."/>
            <person name="Dead R."/>
            <person name="Young S.K."/>
            <person name="Zeng Q."/>
            <person name="Gargeya S."/>
            <person name="Fitzgerald M."/>
            <person name="Haas B."/>
            <person name="Abouelleil A."/>
            <person name="Alvarado L."/>
            <person name="Arachchi H.M."/>
            <person name="Berlin A."/>
            <person name="Brown A."/>
            <person name="Chapman S.B."/>
            <person name="Chen Z."/>
            <person name="Dunbar C."/>
            <person name="Freedman E."/>
            <person name="Gearin G."/>
            <person name="Gellesch M."/>
            <person name="Goldberg J."/>
            <person name="Griggs A."/>
            <person name="Gujja S."/>
            <person name="Heiman D."/>
            <person name="Howarth C."/>
            <person name="Larson L."/>
            <person name="Lui A."/>
            <person name="MacDonald P.J.P."/>
            <person name="Mehta T."/>
            <person name="Montmayeur A."/>
            <person name="Murphy C."/>
            <person name="Neiman D."/>
            <person name="Pearson M."/>
            <person name="Priest M."/>
            <person name="Roberts A."/>
            <person name="Saif S."/>
            <person name="Shea T."/>
            <person name="Shenoy N."/>
            <person name="Sisk P."/>
            <person name="Stolte C."/>
            <person name="Sykes S."/>
            <person name="Yandava C."/>
            <person name="Wortman J."/>
            <person name="Nusbaum C."/>
            <person name="Birren B."/>
        </authorList>
    </citation>
    <scope>NUCLEOTIDE SEQUENCE</scope>
    <source>
        <strain evidence="15">ATCC 64411</strain>
    </source>
</reference>
<dbReference type="Pfam" id="PF14716">
    <property type="entry name" value="HHH_8"/>
    <property type="match status" value="1"/>
</dbReference>
<dbReference type="SUPFAM" id="SSF81301">
    <property type="entry name" value="Nucleotidyltransferase"/>
    <property type="match status" value="1"/>
</dbReference>
<dbReference type="FunFam" id="3.30.210.10:FF:000001">
    <property type="entry name" value="DNA polymerase lambda"/>
    <property type="match status" value="1"/>
</dbReference>
<dbReference type="GO" id="GO:0006303">
    <property type="term" value="P:double-strand break repair via nonhomologous end joining"/>
    <property type="evidence" value="ECO:0007669"/>
    <property type="project" value="TreeGrafter"/>
</dbReference>
<dbReference type="SUPFAM" id="SSF81585">
    <property type="entry name" value="PsbU/PolX domain-like"/>
    <property type="match status" value="1"/>
</dbReference>
<dbReference type="PANTHER" id="PTHR11276:SF28">
    <property type="entry name" value="DNA POLYMERASE LAMBDA"/>
    <property type="match status" value="1"/>
</dbReference>
<dbReference type="PRINTS" id="PR00869">
    <property type="entry name" value="DNAPOLX"/>
</dbReference>
<dbReference type="Pfam" id="PF10391">
    <property type="entry name" value="DNA_pol_lambd_f"/>
    <property type="match status" value="1"/>
</dbReference>
<dbReference type="GO" id="GO:0003677">
    <property type="term" value="F:DNA binding"/>
    <property type="evidence" value="ECO:0007669"/>
    <property type="project" value="InterPro"/>
</dbReference>
<evidence type="ECO:0000256" key="7">
    <source>
        <dbReference type="ARBA" id="ARBA00022763"/>
    </source>
</evidence>
<sequence>MNSWPGSSSSSRPSSSGSSSGSLRKKTRFFRRLQSPFEEDDDDLDDKELELRRRSRAFFPRPGKPVQEPESHSPCSQEIAVAATPRATTPANSEIIKGTPLHTFDPRRRTASADTSTSFVEETPPPPADAPAARRVPAPTSAAKLMLRRSTTAPPQATAAAPSTARVIRSVSAHSQSVTEPGKKRKRTATARGGEELAPEERRIFRDLAFFYIPDSDIAPVRRIRMAKAQKYGARRVHSAAEATHVIVDKELEYKDIEPLVGAFLAPDAANALVIVNETFPGDCLQFGVLLNPFQYKYLIKGCPRATVQPASSTGASPQESPSSSQHSLQLKPPAPNKRSRKIYRRSSTPPREEPAAASPTHDDDLAKTSEEEDVIIPSSQEIPEYENNTASFQHDKAQEAKTWSRENEPKDELSNYIEMMARYKDLPLDSQEDEDDVFPARDSEPATPDREGSEDGNGSEDERSNHHKTRGGRKTTATWEDGFACNHGGTKDNKTASVAANPNARTIEVLQSMCDFYERTNDHWRTTAYRKAIGTLRRTTDRRIATESEAARLPGVGPRLASKIEEIATTDRLRRLENARAEPLDAVLQIFLGVYGAGLTQAHKWISQGFRTLDDLTSRARLTPAQRMGVERYADLNSRIPRAEVEALGDLVRREAALVDPDLGVVVATVAALRTDRPGGSKWHGCCVLPQADSNNTDNVPPSVWRRVDFLLVPETEYGAALIYFTGNDIFNRSMRLLASKKGMRLNQRGLYRNVLRGPNRAKITTGELVEGRDERKIFEILGVKWREPWERWC</sequence>
<comment type="subcellular location">
    <subcellularLocation>
        <location evidence="1">Nucleus</location>
    </subcellularLocation>
</comment>
<feature type="compositionally biased region" description="Basic and acidic residues" evidence="13">
    <location>
        <begin position="394"/>
        <end position="412"/>
    </location>
</feature>
<dbReference type="GO" id="GO:0003887">
    <property type="term" value="F:DNA-directed DNA polymerase activity"/>
    <property type="evidence" value="ECO:0007669"/>
    <property type="project" value="UniProtKB-KW"/>
</dbReference>
<dbReference type="EC" id="2.7.7.7" evidence="3"/>
<comment type="similarity">
    <text evidence="2">Belongs to the DNA polymerase type-X family.</text>
</comment>
<dbReference type="CDD" id="cd00141">
    <property type="entry name" value="NT_POLXc"/>
    <property type="match status" value="1"/>
</dbReference>
<dbReference type="STRING" id="644358.A0A0C4DT48"/>